<gene>
    <name evidence="1" type="ORF">LSH36_678g01035</name>
</gene>
<protein>
    <submittedName>
        <fullName evidence="1">Uncharacterized protein</fullName>
    </submittedName>
</protein>
<comment type="caution">
    <text evidence="1">The sequence shown here is derived from an EMBL/GenBank/DDBJ whole genome shotgun (WGS) entry which is preliminary data.</text>
</comment>
<dbReference type="Proteomes" id="UP001208570">
    <property type="component" value="Unassembled WGS sequence"/>
</dbReference>
<organism evidence="1 2">
    <name type="scientific">Paralvinella palmiformis</name>
    <dbReference type="NCBI Taxonomy" id="53620"/>
    <lineage>
        <taxon>Eukaryota</taxon>
        <taxon>Metazoa</taxon>
        <taxon>Spiralia</taxon>
        <taxon>Lophotrochozoa</taxon>
        <taxon>Annelida</taxon>
        <taxon>Polychaeta</taxon>
        <taxon>Sedentaria</taxon>
        <taxon>Canalipalpata</taxon>
        <taxon>Terebellida</taxon>
        <taxon>Terebelliformia</taxon>
        <taxon>Alvinellidae</taxon>
        <taxon>Paralvinella</taxon>
    </lineage>
</organism>
<proteinExistence type="predicted"/>
<evidence type="ECO:0000313" key="1">
    <source>
        <dbReference type="EMBL" id="KAK2145485.1"/>
    </source>
</evidence>
<dbReference type="EMBL" id="JAODUP010000678">
    <property type="protein sequence ID" value="KAK2145485.1"/>
    <property type="molecule type" value="Genomic_DNA"/>
</dbReference>
<name>A0AAD9J3T3_9ANNE</name>
<keyword evidence="2" id="KW-1185">Reference proteome</keyword>
<evidence type="ECO:0000313" key="2">
    <source>
        <dbReference type="Proteomes" id="UP001208570"/>
    </source>
</evidence>
<sequence>MKHDLDMDQVPELEVCGQRVPRRSTKLLQIPTELSAEIIMTYECLSGYRNTSGYPKGNSALSFRAAPCRMMWEQLVSVLTQQYNLSKHEISSCERATTELMAVAC</sequence>
<dbReference type="AlphaFoldDB" id="A0AAD9J3T3"/>
<accession>A0AAD9J3T3</accession>
<reference evidence="1" key="1">
    <citation type="journal article" date="2023" name="Mol. Biol. Evol.">
        <title>Third-Generation Sequencing Reveals the Adaptive Role of the Epigenome in Three Deep-Sea Polychaetes.</title>
        <authorList>
            <person name="Perez M."/>
            <person name="Aroh O."/>
            <person name="Sun Y."/>
            <person name="Lan Y."/>
            <person name="Juniper S.K."/>
            <person name="Young C.R."/>
            <person name="Angers B."/>
            <person name="Qian P.Y."/>
        </authorList>
    </citation>
    <scope>NUCLEOTIDE SEQUENCE</scope>
    <source>
        <strain evidence="1">P08H-3</strain>
    </source>
</reference>